<keyword evidence="3" id="KW-1185">Reference proteome</keyword>
<sequence>MRTAVYFEGRRAGSLDWRQEPGGVRAVLDCELCSACILRVYAETEGAAPLYVGLPEPQGGRLRLARRLSAETLRQAGWTGKEPLRVYLAERQEQAPRVEPEKRAPRTEPPRTGDAVLDALIEAGAVSAERTENGVCLSCPFSPHEPFALAPAFVLCRAEQGRAVLDWKTEGAAEPAAPSEMD</sequence>
<dbReference type="EMBL" id="JACOPK010000010">
    <property type="protein sequence ID" value="MBC5696392.1"/>
    <property type="molecule type" value="Genomic_DNA"/>
</dbReference>
<evidence type="ECO:0000256" key="1">
    <source>
        <dbReference type="SAM" id="MobiDB-lite"/>
    </source>
</evidence>
<feature type="region of interest" description="Disordered" evidence="1">
    <location>
        <begin position="91"/>
        <end position="112"/>
    </location>
</feature>
<gene>
    <name evidence="2" type="ORF">H8S02_10615</name>
</gene>
<comment type="caution">
    <text evidence="2">The sequence shown here is derived from an EMBL/GenBank/DDBJ whole genome shotgun (WGS) entry which is preliminary data.</text>
</comment>
<protein>
    <submittedName>
        <fullName evidence="2">Uncharacterized protein</fullName>
    </submittedName>
</protein>
<proteinExistence type="predicted"/>
<name>A0ABR7GQ05_9FIRM</name>
<evidence type="ECO:0000313" key="2">
    <source>
        <dbReference type="EMBL" id="MBC5696392.1"/>
    </source>
</evidence>
<feature type="compositionally biased region" description="Basic and acidic residues" evidence="1">
    <location>
        <begin position="91"/>
        <end position="111"/>
    </location>
</feature>
<dbReference type="Proteomes" id="UP000641741">
    <property type="component" value="Unassembled WGS sequence"/>
</dbReference>
<reference evidence="2 3" key="1">
    <citation type="submission" date="2020-08" db="EMBL/GenBank/DDBJ databases">
        <title>Genome public.</title>
        <authorList>
            <person name="Liu C."/>
            <person name="Sun Q."/>
        </authorList>
    </citation>
    <scope>NUCLEOTIDE SEQUENCE [LARGE SCALE GENOMIC DNA]</scope>
    <source>
        <strain evidence="2 3">M2</strain>
    </source>
</reference>
<accession>A0ABR7GQ05</accession>
<organism evidence="2 3">
    <name type="scientific">Agathobaculum hominis</name>
    <dbReference type="NCBI Taxonomy" id="2763014"/>
    <lineage>
        <taxon>Bacteria</taxon>
        <taxon>Bacillati</taxon>
        <taxon>Bacillota</taxon>
        <taxon>Clostridia</taxon>
        <taxon>Eubacteriales</taxon>
        <taxon>Butyricicoccaceae</taxon>
        <taxon>Agathobaculum</taxon>
    </lineage>
</organism>
<dbReference type="RefSeq" id="WP_186970498.1">
    <property type="nucleotide sequence ID" value="NZ_JACOPK010000010.1"/>
</dbReference>
<evidence type="ECO:0000313" key="3">
    <source>
        <dbReference type="Proteomes" id="UP000641741"/>
    </source>
</evidence>